<keyword evidence="1" id="KW-0812">Transmembrane</keyword>
<feature type="non-terminal residue" evidence="2">
    <location>
        <position position="61"/>
    </location>
</feature>
<evidence type="ECO:0000256" key="1">
    <source>
        <dbReference type="SAM" id="Phobius"/>
    </source>
</evidence>
<evidence type="ECO:0000313" key="3">
    <source>
        <dbReference type="Proteomes" id="UP000789570"/>
    </source>
</evidence>
<evidence type="ECO:0000313" key="2">
    <source>
        <dbReference type="EMBL" id="CAG8763390.1"/>
    </source>
</evidence>
<reference evidence="2" key="1">
    <citation type="submission" date="2021-06" db="EMBL/GenBank/DDBJ databases">
        <authorList>
            <person name="Kallberg Y."/>
            <person name="Tangrot J."/>
            <person name="Rosling A."/>
        </authorList>
    </citation>
    <scope>NUCLEOTIDE SEQUENCE</scope>
    <source>
        <strain evidence="2">UK204</strain>
    </source>
</reference>
<keyword evidence="3" id="KW-1185">Reference proteome</keyword>
<comment type="caution">
    <text evidence="2">The sequence shown here is derived from an EMBL/GenBank/DDBJ whole genome shotgun (WGS) entry which is preliminary data.</text>
</comment>
<protein>
    <submittedName>
        <fullName evidence="2">7312_t:CDS:1</fullName>
    </submittedName>
</protein>
<feature type="non-terminal residue" evidence="2">
    <location>
        <position position="1"/>
    </location>
</feature>
<gene>
    <name evidence="2" type="ORF">FCALED_LOCUS17070</name>
</gene>
<accession>A0A9N9NWJ2</accession>
<proteinExistence type="predicted"/>
<feature type="transmembrane region" description="Helical" evidence="1">
    <location>
        <begin position="12"/>
        <end position="31"/>
    </location>
</feature>
<dbReference type="AlphaFoldDB" id="A0A9N9NWJ2"/>
<name>A0A9N9NWJ2_9GLOM</name>
<sequence length="61" mass="6957">LVIPHKMCLSYITTFSSKYNIIFMFITVVLIEKLSDIKLKKSAKDALTAFLKNILTICNFA</sequence>
<keyword evidence="1" id="KW-0472">Membrane</keyword>
<dbReference type="EMBL" id="CAJVPQ010023712">
    <property type="protein sequence ID" value="CAG8763390.1"/>
    <property type="molecule type" value="Genomic_DNA"/>
</dbReference>
<organism evidence="2 3">
    <name type="scientific">Funneliformis caledonium</name>
    <dbReference type="NCBI Taxonomy" id="1117310"/>
    <lineage>
        <taxon>Eukaryota</taxon>
        <taxon>Fungi</taxon>
        <taxon>Fungi incertae sedis</taxon>
        <taxon>Mucoromycota</taxon>
        <taxon>Glomeromycotina</taxon>
        <taxon>Glomeromycetes</taxon>
        <taxon>Glomerales</taxon>
        <taxon>Glomeraceae</taxon>
        <taxon>Funneliformis</taxon>
    </lineage>
</organism>
<keyword evidence="1" id="KW-1133">Transmembrane helix</keyword>
<dbReference type="Proteomes" id="UP000789570">
    <property type="component" value="Unassembled WGS sequence"/>
</dbReference>